<reference evidence="1 2" key="1">
    <citation type="submission" date="2021-06" db="EMBL/GenBank/DDBJ databases">
        <authorList>
            <person name="Palmer J.M."/>
        </authorList>
    </citation>
    <scope>NUCLEOTIDE SEQUENCE [LARGE SCALE GENOMIC DNA]</scope>
    <source>
        <strain evidence="1 2">GA_2019</strain>
        <tissue evidence="1">Muscle</tissue>
    </source>
</reference>
<dbReference type="EMBL" id="JAHRIO010000591">
    <property type="protein sequence ID" value="MEQ2158236.1"/>
    <property type="molecule type" value="Genomic_DNA"/>
</dbReference>
<comment type="caution">
    <text evidence="1">The sequence shown here is derived from an EMBL/GenBank/DDBJ whole genome shotgun (WGS) entry which is preliminary data.</text>
</comment>
<proteinExistence type="predicted"/>
<name>A0ABV0MGL6_9TELE</name>
<feature type="non-terminal residue" evidence="1">
    <location>
        <position position="1"/>
    </location>
</feature>
<evidence type="ECO:0000313" key="2">
    <source>
        <dbReference type="Proteomes" id="UP001476798"/>
    </source>
</evidence>
<evidence type="ECO:0000313" key="1">
    <source>
        <dbReference type="EMBL" id="MEQ2158236.1"/>
    </source>
</evidence>
<protein>
    <submittedName>
        <fullName evidence="1">Uncharacterized protein</fullName>
    </submittedName>
</protein>
<sequence length="134" mass="14213">KSSPPEQGGSLYCKDDLTSVAASGTLFREAYPELGSRTSGSSSGTSLVGAGEAVSAAIETALGRLQLDVSLAQPAPSSAFFRRRDAEAAFVVPPSAEYVQELHACWMDTRAFSRLTCPLSSLPLPPSLFFPMRR</sequence>
<accession>A0ABV0MGL6</accession>
<dbReference type="Proteomes" id="UP001476798">
    <property type="component" value="Unassembled WGS sequence"/>
</dbReference>
<gene>
    <name evidence="1" type="ORF">GOODEAATRI_010213</name>
</gene>
<organism evidence="1 2">
    <name type="scientific">Goodea atripinnis</name>
    <dbReference type="NCBI Taxonomy" id="208336"/>
    <lineage>
        <taxon>Eukaryota</taxon>
        <taxon>Metazoa</taxon>
        <taxon>Chordata</taxon>
        <taxon>Craniata</taxon>
        <taxon>Vertebrata</taxon>
        <taxon>Euteleostomi</taxon>
        <taxon>Actinopterygii</taxon>
        <taxon>Neopterygii</taxon>
        <taxon>Teleostei</taxon>
        <taxon>Neoteleostei</taxon>
        <taxon>Acanthomorphata</taxon>
        <taxon>Ovalentaria</taxon>
        <taxon>Atherinomorphae</taxon>
        <taxon>Cyprinodontiformes</taxon>
        <taxon>Goodeidae</taxon>
        <taxon>Goodea</taxon>
    </lineage>
</organism>
<keyword evidence="2" id="KW-1185">Reference proteome</keyword>